<keyword evidence="3" id="KW-0238">DNA-binding</keyword>
<dbReference type="SUPFAM" id="SSF46689">
    <property type="entry name" value="Homeodomain-like"/>
    <property type="match status" value="1"/>
</dbReference>
<dbReference type="STRING" id="2074.BG845_01775"/>
<dbReference type="Pfam" id="PF07883">
    <property type="entry name" value="Cupin_2"/>
    <property type="match status" value="1"/>
</dbReference>
<evidence type="ECO:0000313" key="9">
    <source>
        <dbReference type="Proteomes" id="UP000194360"/>
    </source>
</evidence>
<dbReference type="PANTHER" id="PTHR11019">
    <property type="entry name" value="HTH-TYPE TRANSCRIPTIONAL REGULATOR NIMR"/>
    <property type="match status" value="1"/>
</dbReference>
<accession>A0A1Y2N3S7</accession>
<evidence type="ECO:0000256" key="5">
    <source>
        <dbReference type="ARBA" id="ARBA00074140"/>
    </source>
</evidence>
<evidence type="ECO:0000256" key="1">
    <source>
        <dbReference type="ARBA" id="ARBA00022491"/>
    </source>
</evidence>
<dbReference type="EMBL" id="MIGB01000007">
    <property type="protein sequence ID" value="OSY41747.1"/>
    <property type="molecule type" value="Genomic_DNA"/>
</dbReference>
<reference evidence="8 9" key="1">
    <citation type="submission" date="2016-09" db="EMBL/GenBank/DDBJ databases">
        <title>Pseudonocardia autotrophica DSM535, a candidate organism with high potential of specific P450 cytochromes.</title>
        <authorList>
            <person name="Grumaz C."/>
            <person name="Vainshtein Y."/>
            <person name="Kirstahler P."/>
            <person name="Sohn K."/>
        </authorList>
    </citation>
    <scope>NUCLEOTIDE SEQUENCE [LARGE SCALE GENOMIC DNA]</scope>
    <source>
        <strain evidence="8 9">DSM 535</strain>
    </source>
</reference>
<dbReference type="PROSITE" id="PS01124">
    <property type="entry name" value="HTH_ARAC_FAMILY_2"/>
    <property type="match status" value="1"/>
</dbReference>
<feature type="domain" description="HTH araC/xylS-type" evidence="7">
    <location>
        <begin position="163"/>
        <end position="260"/>
    </location>
</feature>
<keyword evidence="4" id="KW-0804">Transcription</keyword>
<dbReference type="InterPro" id="IPR018060">
    <property type="entry name" value="HTH_AraC"/>
</dbReference>
<evidence type="ECO:0000256" key="3">
    <source>
        <dbReference type="ARBA" id="ARBA00023125"/>
    </source>
</evidence>
<evidence type="ECO:0000259" key="7">
    <source>
        <dbReference type="PROSITE" id="PS01124"/>
    </source>
</evidence>
<proteinExistence type="predicted"/>
<dbReference type="RefSeq" id="WP_085912070.1">
    <property type="nucleotide sequence ID" value="NZ_AP018920.1"/>
</dbReference>
<evidence type="ECO:0000256" key="2">
    <source>
        <dbReference type="ARBA" id="ARBA00023015"/>
    </source>
</evidence>
<comment type="caution">
    <text evidence="8">The sequence shown here is derived from an EMBL/GenBank/DDBJ whole genome shotgun (WGS) entry which is preliminary data.</text>
</comment>
<dbReference type="SUPFAM" id="SSF51182">
    <property type="entry name" value="RmlC-like cupins"/>
    <property type="match status" value="1"/>
</dbReference>
<dbReference type="Pfam" id="PF12833">
    <property type="entry name" value="HTH_18"/>
    <property type="match status" value="1"/>
</dbReference>
<dbReference type="Proteomes" id="UP000194360">
    <property type="component" value="Unassembled WGS sequence"/>
</dbReference>
<evidence type="ECO:0000256" key="6">
    <source>
        <dbReference type="ARBA" id="ARBA00079449"/>
    </source>
</evidence>
<dbReference type="SMART" id="SM00342">
    <property type="entry name" value="HTH_ARAC"/>
    <property type="match status" value="1"/>
</dbReference>
<evidence type="ECO:0000313" key="8">
    <source>
        <dbReference type="EMBL" id="OSY41747.1"/>
    </source>
</evidence>
<dbReference type="GO" id="GO:0043565">
    <property type="term" value="F:sequence-specific DNA binding"/>
    <property type="evidence" value="ECO:0007669"/>
    <property type="project" value="InterPro"/>
</dbReference>
<dbReference type="InterPro" id="IPR018062">
    <property type="entry name" value="HTH_AraC-typ_CS"/>
</dbReference>
<dbReference type="GO" id="GO:0003700">
    <property type="term" value="F:DNA-binding transcription factor activity"/>
    <property type="evidence" value="ECO:0007669"/>
    <property type="project" value="InterPro"/>
</dbReference>
<dbReference type="FunFam" id="1.10.10.60:FF:000132">
    <property type="entry name" value="AraC family transcriptional regulator"/>
    <property type="match status" value="1"/>
</dbReference>
<keyword evidence="9" id="KW-1185">Reference proteome</keyword>
<protein>
    <recommendedName>
        <fullName evidence="5">HTH-type transcriptional regulator RipA</fullName>
    </recommendedName>
    <alternativeName>
        <fullName evidence="6">Repressor of iron proteins A</fullName>
    </alternativeName>
</protein>
<dbReference type="InterPro" id="IPR009057">
    <property type="entry name" value="Homeodomain-like_sf"/>
</dbReference>
<dbReference type="PROSITE" id="PS00041">
    <property type="entry name" value="HTH_ARAC_FAMILY_1"/>
    <property type="match status" value="1"/>
</dbReference>
<evidence type="ECO:0000256" key="4">
    <source>
        <dbReference type="ARBA" id="ARBA00023163"/>
    </source>
</evidence>
<dbReference type="OrthoDB" id="2039152at2"/>
<name>A0A1Y2N3S7_PSEAH</name>
<organism evidence="8 9">
    <name type="scientific">Pseudonocardia autotrophica</name>
    <name type="common">Amycolata autotrophica</name>
    <name type="synonym">Nocardia autotrophica</name>
    <dbReference type="NCBI Taxonomy" id="2074"/>
    <lineage>
        <taxon>Bacteria</taxon>
        <taxon>Bacillati</taxon>
        <taxon>Actinomycetota</taxon>
        <taxon>Actinomycetes</taxon>
        <taxon>Pseudonocardiales</taxon>
        <taxon>Pseudonocardiaceae</taxon>
        <taxon>Pseudonocardia</taxon>
    </lineage>
</organism>
<gene>
    <name evidence="8" type="primary">ripA_2</name>
    <name evidence="8" type="ORF">BG845_01775</name>
</gene>
<sequence length="268" mass="28934">MGWVVVSVGLQVLEVVDRAVGPRIEVYRWILTAPTAWAAHDHVDHEFLVVVSGGVRVRAGDVVRTAVPGSGVWIPAGVRHAVSAPAGTMFLVGYVDRDRRATVPAGLTAFPTPPLTIALVEHLLSPVLDVAMRTRAEEVLCDQLVDGPPVLPDLPMPRSAPVRLVATTLLGAPQDRRTLEQWGFVVGVSARTLTRRFTEETGLGFESWRRRCRVLSALPLLTGTRPVRAVAHRVGYRSEAAFVAAFRRETGTTPGRWPAPVAQLGGTG</sequence>
<dbReference type="PANTHER" id="PTHR11019:SF199">
    <property type="entry name" value="HTH-TYPE TRANSCRIPTIONAL REGULATOR NIMR"/>
    <property type="match status" value="1"/>
</dbReference>
<dbReference type="AlphaFoldDB" id="A0A1Y2N3S7"/>
<dbReference type="InterPro" id="IPR014710">
    <property type="entry name" value="RmlC-like_jellyroll"/>
</dbReference>
<dbReference type="Gene3D" id="2.60.120.10">
    <property type="entry name" value="Jelly Rolls"/>
    <property type="match status" value="1"/>
</dbReference>
<dbReference type="Gene3D" id="1.10.10.60">
    <property type="entry name" value="Homeodomain-like"/>
    <property type="match status" value="1"/>
</dbReference>
<keyword evidence="1" id="KW-0678">Repressor</keyword>
<keyword evidence="2" id="KW-0805">Transcription regulation</keyword>
<dbReference type="InterPro" id="IPR013096">
    <property type="entry name" value="Cupin_2"/>
</dbReference>
<dbReference type="InterPro" id="IPR011051">
    <property type="entry name" value="RmlC_Cupin_sf"/>
</dbReference>